<feature type="domain" description="Luciferase-like" evidence="3">
    <location>
        <begin position="52"/>
        <end position="341"/>
    </location>
</feature>
<evidence type="ECO:0000256" key="2">
    <source>
        <dbReference type="ARBA" id="ARBA00023033"/>
    </source>
</evidence>
<dbReference type="InterPro" id="IPR050766">
    <property type="entry name" value="Bact_Lucif_Oxidored"/>
</dbReference>
<name>A0ABU5ZHZ9_9BACL</name>
<dbReference type="Pfam" id="PF00296">
    <property type="entry name" value="Bac_luciferase"/>
    <property type="match status" value="1"/>
</dbReference>
<dbReference type="Gene3D" id="3.20.20.30">
    <property type="entry name" value="Luciferase-like domain"/>
    <property type="match status" value="1"/>
</dbReference>
<dbReference type="Proteomes" id="UP001310386">
    <property type="component" value="Unassembled WGS sequence"/>
</dbReference>
<dbReference type="SUPFAM" id="SSF51679">
    <property type="entry name" value="Bacterial luciferase-like"/>
    <property type="match status" value="1"/>
</dbReference>
<keyword evidence="2" id="KW-0503">Monooxygenase</keyword>
<dbReference type="EC" id="1.-.-.-" evidence="4"/>
<evidence type="ECO:0000313" key="5">
    <source>
        <dbReference type="Proteomes" id="UP001310386"/>
    </source>
</evidence>
<dbReference type="InterPro" id="IPR011251">
    <property type="entry name" value="Luciferase-like_dom"/>
</dbReference>
<reference evidence="4" key="1">
    <citation type="submission" date="2023-12" db="EMBL/GenBank/DDBJ databases">
        <title>Fervidustalea candida gen. nov., sp. nov., a novel member of the family Paenibacillaceae isolated from a geothermal area.</title>
        <authorList>
            <person name="Li W.-J."/>
            <person name="Jiao J.-Y."/>
            <person name="Chen Y."/>
        </authorList>
    </citation>
    <scope>NUCLEOTIDE SEQUENCE</scope>
    <source>
        <strain evidence="4">SYSU GA230002</strain>
    </source>
</reference>
<protein>
    <submittedName>
        <fullName evidence="4">LLM class flavin-dependent oxidoreductase</fullName>
        <ecNumber evidence="4">1.-.-.-</ecNumber>
    </submittedName>
</protein>
<sequence>MEIYGFHLMPYMNMPEDFNDKYDSAWVTYSNSNFDPKYGHELYNLYLDELEFCERMGFDGIGVNEHHQTAYGLMPSPNVMAATLARRTTKVKIAILGNAISLRDHPQRVAEEVAMLDVITGGRIISGFVRGIGAEYYSFRLDPTKSKERFFEAHDIIIQAWTQPGPTSYHGKHYHFTHINSWPVPYQKPHPPIWCPSQGSRDTIHFAAERRYPYLQTFSSIPSVKKSFDLYREAAEEFGYTAPAEQLGWSVLIYCAETDARALEEAEEHAAYFFSKHLVMPTDFLFPPGYLPAETHQKTVQSKAGLGTPGAFQFKDLIDRGMLIAGSPDSVRDQLIELNRTLGFGKLNINMHFGNMPHHRTMKNIELLGKHVLPALRAL</sequence>
<evidence type="ECO:0000313" key="4">
    <source>
        <dbReference type="EMBL" id="MEB3102130.1"/>
    </source>
</evidence>
<dbReference type="PANTHER" id="PTHR30137">
    <property type="entry name" value="LUCIFERASE-LIKE MONOOXYGENASE"/>
    <property type="match status" value="1"/>
</dbReference>
<accession>A0ABU5ZHZ9</accession>
<comment type="caution">
    <text evidence="4">The sequence shown here is derived from an EMBL/GenBank/DDBJ whole genome shotgun (WGS) entry which is preliminary data.</text>
</comment>
<dbReference type="EMBL" id="JAYJLD010000013">
    <property type="protein sequence ID" value="MEB3102130.1"/>
    <property type="molecule type" value="Genomic_DNA"/>
</dbReference>
<dbReference type="RefSeq" id="WP_371754246.1">
    <property type="nucleotide sequence ID" value="NZ_JAYJLD010000013.1"/>
</dbReference>
<proteinExistence type="predicted"/>
<organism evidence="4 5">
    <name type="scientific">Ferviditalea candida</name>
    <dbReference type="NCBI Taxonomy" id="3108399"/>
    <lineage>
        <taxon>Bacteria</taxon>
        <taxon>Bacillati</taxon>
        <taxon>Bacillota</taxon>
        <taxon>Bacilli</taxon>
        <taxon>Bacillales</taxon>
        <taxon>Paenibacillaceae</taxon>
        <taxon>Ferviditalea</taxon>
    </lineage>
</organism>
<keyword evidence="1 4" id="KW-0560">Oxidoreductase</keyword>
<dbReference type="InterPro" id="IPR036661">
    <property type="entry name" value="Luciferase-like_sf"/>
</dbReference>
<dbReference type="GO" id="GO:0016491">
    <property type="term" value="F:oxidoreductase activity"/>
    <property type="evidence" value="ECO:0007669"/>
    <property type="project" value="UniProtKB-KW"/>
</dbReference>
<keyword evidence="5" id="KW-1185">Reference proteome</keyword>
<evidence type="ECO:0000256" key="1">
    <source>
        <dbReference type="ARBA" id="ARBA00023002"/>
    </source>
</evidence>
<gene>
    <name evidence="4" type="ORF">VF724_10695</name>
</gene>
<evidence type="ECO:0000259" key="3">
    <source>
        <dbReference type="Pfam" id="PF00296"/>
    </source>
</evidence>
<dbReference type="PANTHER" id="PTHR30137:SF8">
    <property type="entry name" value="BLR5498 PROTEIN"/>
    <property type="match status" value="1"/>
</dbReference>